<reference evidence="3 4" key="1">
    <citation type="submission" date="2016-10" db="EMBL/GenBank/DDBJ databases">
        <authorList>
            <person name="de Groot N.N."/>
        </authorList>
    </citation>
    <scope>NUCLEOTIDE SEQUENCE [LARGE SCALE GENOMIC DNA]</scope>
    <source>
        <strain evidence="3 4">CPCC 201259</strain>
    </source>
</reference>
<name>A0A1I5JA66_9PSEU</name>
<gene>
    <name evidence="2" type="ORF">ATL45_0679</name>
    <name evidence="3" type="ORF">SAMN05421805_1223</name>
</gene>
<evidence type="ECO:0000313" key="5">
    <source>
        <dbReference type="Proteomes" id="UP000270697"/>
    </source>
</evidence>
<proteinExistence type="predicted"/>
<feature type="transmembrane region" description="Helical" evidence="1">
    <location>
        <begin position="161"/>
        <end position="179"/>
    </location>
</feature>
<sequence length="216" mass="21921">MNIAGLAAAGGIGFVLLAIVINVVYVRAGLPMPNSGQSLAAVTGSLAAVGDRLKKPSVVAPATWLCTTVFAAGLLAELWRGEPGTDAWALVGFAGVLMQNATFVVVEALRFGMAAAAKNGDPVAGLWALSNVLFGFNQVFLAIALLGFSAAGSGVGFIPSWHAWLGYASAALLFVSSSASPYNADGTNRIAVTGLIGWLGWAAWIVIASVVLLGSS</sequence>
<keyword evidence="1" id="KW-1133">Transmembrane helix</keyword>
<protein>
    <submittedName>
        <fullName evidence="3">Uncharacterized protein</fullName>
    </submittedName>
</protein>
<feature type="transmembrane region" description="Helical" evidence="1">
    <location>
        <begin position="58"/>
        <end position="76"/>
    </location>
</feature>
<feature type="transmembrane region" description="Helical" evidence="1">
    <location>
        <begin position="88"/>
        <end position="111"/>
    </location>
</feature>
<dbReference type="AlphaFoldDB" id="A0A1I5JA66"/>
<dbReference type="EMBL" id="FOUP01000022">
    <property type="protein sequence ID" value="SFO69652.1"/>
    <property type="molecule type" value="Genomic_DNA"/>
</dbReference>
<keyword evidence="1" id="KW-0472">Membrane</keyword>
<feature type="transmembrane region" description="Helical" evidence="1">
    <location>
        <begin position="123"/>
        <end position="149"/>
    </location>
</feature>
<dbReference type="Proteomes" id="UP000199398">
    <property type="component" value="Unassembled WGS sequence"/>
</dbReference>
<evidence type="ECO:0000313" key="2">
    <source>
        <dbReference type="EMBL" id="RKT82432.1"/>
    </source>
</evidence>
<keyword evidence="1" id="KW-0812">Transmembrane</keyword>
<reference evidence="2 5" key="2">
    <citation type="submission" date="2018-10" db="EMBL/GenBank/DDBJ databases">
        <title>Sequencing the genomes of 1000 actinobacteria strains.</title>
        <authorList>
            <person name="Klenk H.-P."/>
        </authorList>
    </citation>
    <scope>NUCLEOTIDE SEQUENCE [LARGE SCALE GENOMIC DNA]</scope>
    <source>
        <strain evidence="2 5">DSM 45119</strain>
    </source>
</reference>
<keyword evidence="5" id="KW-1185">Reference proteome</keyword>
<dbReference type="RefSeq" id="WP_093158779.1">
    <property type="nucleotide sequence ID" value="NZ_FOUP01000022.1"/>
</dbReference>
<evidence type="ECO:0000313" key="3">
    <source>
        <dbReference type="EMBL" id="SFO69652.1"/>
    </source>
</evidence>
<evidence type="ECO:0000313" key="4">
    <source>
        <dbReference type="Proteomes" id="UP000199398"/>
    </source>
</evidence>
<dbReference type="Proteomes" id="UP000270697">
    <property type="component" value="Unassembled WGS sequence"/>
</dbReference>
<feature type="transmembrane region" description="Helical" evidence="1">
    <location>
        <begin position="191"/>
        <end position="213"/>
    </location>
</feature>
<dbReference type="STRING" id="455193.SAMN05421805_1223"/>
<accession>A0A1I5JA66</accession>
<dbReference type="OrthoDB" id="3699675at2"/>
<feature type="transmembrane region" description="Helical" evidence="1">
    <location>
        <begin position="6"/>
        <end position="26"/>
    </location>
</feature>
<dbReference type="EMBL" id="RBXX01000002">
    <property type="protein sequence ID" value="RKT82432.1"/>
    <property type="molecule type" value="Genomic_DNA"/>
</dbReference>
<evidence type="ECO:0000256" key="1">
    <source>
        <dbReference type="SAM" id="Phobius"/>
    </source>
</evidence>
<organism evidence="3 4">
    <name type="scientific">Saccharopolyspora antimicrobica</name>
    <dbReference type="NCBI Taxonomy" id="455193"/>
    <lineage>
        <taxon>Bacteria</taxon>
        <taxon>Bacillati</taxon>
        <taxon>Actinomycetota</taxon>
        <taxon>Actinomycetes</taxon>
        <taxon>Pseudonocardiales</taxon>
        <taxon>Pseudonocardiaceae</taxon>
        <taxon>Saccharopolyspora</taxon>
    </lineage>
</organism>